<dbReference type="GeneID" id="81391086"/>
<keyword evidence="1" id="KW-0472">Membrane</keyword>
<evidence type="ECO:0000313" key="2">
    <source>
        <dbReference type="EMBL" id="KAJ5111706.1"/>
    </source>
</evidence>
<dbReference type="EMBL" id="JAPMSZ010000002">
    <property type="protein sequence ID" value="KAJ5111706.1"/>
    <property type="molecule type" value="Genomic_DNA"/>
</dbReference>
<dbReference type="OrthoDB" id="4368687at2759"/>
<sequence>MIFFPFFFGVAGIIGITGTTGFAVAAGALLIVAAEIFAFPFLGPGRFGLGQSNGFNYGATTNRKIGLAAYLAKINVRESDECTCGPGRETIEYVLIECDRWEDERHDLRFDLFEKDMSMSLGCEVLLSQEPSSWCEPACWGSSAGVDDAAMGMETGVSDDSEGGGGAPLLLTIHFGQFKPFVGLVQNQGVTSDTVLISLAGYSLIQTHCGRQSGLHFLSDFMIMGGIAQSQAIFGLGMKHQLITGETALFFAIGGCQPVVDSKTHLQKLERPTMTTIGW</sequence>
<keyword evidence="3" id="KW-1185">Reference proteome</keyword>
<evidence type="ECO:0000256" key="1">
    <source>
        <dbReference type="SAM" id="Phobius"/>
    </source>
</evidence>
<organism evidence="2 3">
    <name type="scientific">Penicillium alfredii</name>
    <dbReference type="NCBI Taxonomy" id="1506179"/>
    <lineage>
        <taxon>Eukaryota</taxon>
        <taxon>Fungi</taxon>
        <taxon>Dikarya</taxon>
        <taxon>Ascomycota</taxon>
        <taxon>Pezizomycotina</taxon>
        <taxon>Eurotiomycetes</taxon>
        <taxon>Eurotiomycetidae</taxon>
        <taxon>Eurotiales</taxon>
        <taxon>Aspergillaceae</taxon>
        <taxon>Penicillium</taxon>
    </lineage>
</organism>
<gene>
    <name evidence="2" type="ORF">NUU61_001336</name>
</gene>
<dbReference type="RefSeq" id="XP_056515185.1">
    <property type="nucleotide sequence ID" value="XM_056651918.1"/>
</dbReference>
<comment type="caution">
    <text evidence="2">The sequence shown here is derived from an EMBL/GenBank/DDBJ whole genome shotgun (WGS) entry which is preliminary data.</text>
</comment>
<reference evidence="2" key="1">
    <citation type="submission" date="2022-11" db="EMBL/GenBank/DDBJ databases">
        <authorList>
            <person name="Petersen C."/>
        </authorList>
    </citation>
    <scope>NUCLEOTIDE SEQUENCE</scope>
    <source>
        <strain evidence="2">IBT 34128</strain>
    </source>
</reference>
<evidence type="ECO:0000313" key="3">
    <source>
        <dbReference type="Proteomes" id="UP001141434"/>
    </source>
</evidence>
<keyword evidence="1" id="KW-0812">Transmembrane</keyword>
<dbReference type="Proteomes" id="UP001141434">
    <property type="component" value="Unassembled WGS sequence"/>
</dbReference>
<name>A0A9W9KN65_9EURO</name>
<protein>
    <submittedName>
        <fullName evidence="2">Uncharacterized protein</fullName>
    </submittedName>
</protein>
<feature type="transmembrane region" description="Helical" evidence="1">
    <location>
        <begin position="6"/>
        <end position="39"/>
    </location>
</feature>
<proteinExistence type="predicted"/>
<dbReference type="AlphaFoldDB" id="A0A9W9KN65"/>
<accession>A0A9W9KN65</accession>
<reference evidence="2" key="2">
    <citation type="journal article" date="2023" name="IMA Fungus">
        <title>Comparative genomic study of the Penicillium genus elucidates a diverse pangenome and 15 lateral gene transfer events.</title>
        <authorList>
            <person name="Petersen C."/>
            <person name="Sorensen T."/>
            <person name="Nielsen M.R."/>
            <person name="Sondergaard T.E."/>
            <person name="Sorensen J.L."/>
            <person name="Fitzpatrick D.A."/>
            <person name="Frisvad J.C."/>
            <person name="Nielsen K.L."/>
        </authorList>
    </citation>
    <scope>NUCLEOTIDE SEQUENCE</scope>
    <source>
        <strain evidence="2">IBT 34128</strain>
    </source>
</reference>
<keyword evidence="1" id="KW-1133">Transmembrane helix</keyword>